<sequence>MTTNSDEAREAHNPKWFRQVLGQFPTGVCVVTAAPPGAQLAGMVVGSFTSVSLEPPLVAFLPDRSSSSWPKIEAAGKFCVNILGADQEALCRRFASKASDKFEGIAWRPAQSGSPVLDDCVAWIDCDIASVTEAGDHFIVLGKVNELQINTGGLPMLFFQGGYGKFSPLSLVAPDPLGTIAEQLRLVDMVRSEMEELADDLAARCIATARVDNEIVIIAGAGSSRRNTVPTLVGQRLPDMPPTASVFGAWSGEAAIGQWLQRSTPASVHAQCKASLQAVRARGFSVGLVSDAHRAFVSTLARRADGGGAAPDVDLRELIRHLSFDPEHLLPEVQNDIRLISVPVFGPDGAVALALTLHDFPKPAEGVGIQSYIDRMLAAAARATRRIGGTVPTSA</sequence>
<comment type="caution">
    <text evidence="4">The sequence shown here is derived from an EMBL/GenBank/DDBJ whole genome shotgun (WGS) entry which is preliminary data.</text>
</comment>
<dbReference type="SMART" id="SM00903">
    <property type="entry name" value="Flavin_Reduct"/>
    <property type="match status" value="1"/>
</dbReference>
<dbReference type="InterPro" id="IPR029016">
    <property type="entry name" value="GAF-like_dom_sf"/>
</dbReference>
<dbReference type="PROSITE" id="PS51078">
    <property type="entry name" value="ICLR_ED"/>
    <property type="match status" value="1"/>
</dbReference>
<dbReference type="SUPFAM" id="SSF50475">
    <property type="entry name" value="FMN-binding split barrel"/>
    <property type="match status" value="1"/>
</dbReference>
<dbReference type="InterPro" id="IPR050268">
    <property type="entry name" value="NADH-dep_flavin_reductase"/>
</dbReference>
<evidence type="ECO:0000259" key="3">
    <source>
        <dbReference type="PROSITE" id="PS51078"/>
    </source>
</evidence>
<dbReference type="Gene3D" id="2.30.110.10">
    <property type="entry name" value="Electron Transport, Fmn-binding Protein, Chain A"/>
    <property type="match status" value="1"/>
</dbReference>
<dbReference type="Proteomes" id="UP001596050">
    <property type="component" value="Unassembled WGS sequence"/>
</dbReference>
<dbReference type="Pfam" id="PF01613">
    <property type="entry name" value="Flavin_Reduct"/>
    <property type="match status" value="1"/>
</dbReference>
<dbReference type="InterPro" id="IPR012349">
    <property type="entry name" value="Split_barrel_FMN-bd"/>
</dbReference>
<evidence type="ECO:0000256" key="1">
    <source>
        <dbReference type="ARBA" id="ARBA00008898"/>
    </source>
</evidence>
<reference evidence="5" key="1">
    <citation type="journal article" date="2019" name="Int. J. Syst. Evol. Microbiol.">
        <title>The Global Catalogue of Microorganisms (GCM) 10K type strain sequencing project: providing services to taxonomists for standard genome sequencing and annotation.</title>
        <authorList>
            <consortium name="The Broad Institute Genomics Platform"/>
            <consortium name="The Broad Institute Genome Sequencing Center for Infectious Disease"/>
            <person name="Wu L."/>
            <person name="Ma J."/>
        </authorList>
    </citation>
    <scope>NUCLEOTIDE SEQUENCE [LARGE SCALE GENOMIC DNA]</scope>
    <source>
        <strain evidence="5">KACC 12649</strain>
    </source>
</reference>
<name>A0ABW0L0F7_9BURK</name>
<evidence type="ECO:0000313" key="4">
    <source>
        <dbReference type="EMBL" id="MFC5458905.1"/>
    </source>
</evidence>
<dbReference type="PANTHER" id="PTHR30466">
    <property type="entry name" value="FLAVIN REDUCTASE"/>
    <property type="match status" value="1"/>
</dbReference>
<dbReference type="SUPFAM" id="SSF55781">
    <property type="entry name" value="GAF domain-like"/>
    <property type="match status" value="1"/>
</dbReference>
<dbReference type="RefSeq" id="WP_379780213.1">
    <property type="nucleotide sequence ID" value="NZ_JBHSMU010000004.1"/>
</dbReference>
<organism evidence="4 5">
    <name type="scientific">Massilia niabensis</name>
    <dbReference type="NCBI Taxonomy" id="544910"/>
    <lineage>
        <taxon>Bacteria</taxon>
        <taxon>Pseudomonadati</taxon>
        <taxon>Pseudomonadota</taxon>
        <taxon>Betaproteobacteria</taxon>
        <taxon>Burkholderiales</taxon>
        <taxon>Oxalobacteraceae</taxon>
        <taxon>Telluria group</taxon>
        <taxon>Massilia</taxon>
    </lineage>
</organism>
<evidence type="ECO:0000256" key="2">
    <source>
        <dbReference type="ARBA" id="ARBA00023002"/>
    </source>
</evidence>
<keyword evidence="2" id="KW-0560">Oxidoreductase</keyword>
<protein>
    <submittedName>
        <fullName evidence="4">Flavin reductase</fullName>
    </submittedName>
</protein>
<dbReference type="EMBL" id="JBHSMU010000004">
    <property type="protein sequence ID" value="MFC5458905.1"/>
    <property type="molecule type" value="Genomic_DNA"/>
</dbReference>
<proteinExistence type="inferred from homology"/>
<dbReference type="PANTHER" id="PTHR30466:SF11">
    <property type="entry name" value="FLAVIN-DEPENDENT MONOOXYGENASE, REDUCTASE SUBUNIT HSAB"/>
    <property type="match status" value="1"/>
</dbReference>
<dbReference type="InterPro" id="IPR002563">
    <property type="entry name" value="Flavin_Rdtase-like_dom"/>
</dbReference>
<comment type="similarity">
    <text evidence="1">Belongs to the non-flavoprotein flavin reductase family.</text>
</comment>
<evidence type="ECO:0000313" key="5">
    <source>
        <dbReference type="Proteomes" id="UP001596050"/>
    </source>
</evidence>
<keyword evidence="5" id="KW-1185">Reference proteome</keyword>
<dbReference type="Gene3D" id="3.30.450.40">
    <property type="match status" value="1"/>
</dbReference>
<accession>A0ABW0L0F7</accession>
<feature type="domain" description="IclR-ED" evidence="3">
    <location>
        <begin position="172"/>
        <end position="389"/>
    </location>
</feature>
<dbReference type="InterPro" id="IPR014757">
    <property type="entry name" value="Tscrpt_reg_IclR_C"/>
</dbReference>
<gene>
    <name evidence="4" type="ORF">ACFPN5_03660</name>
</gene>